<feature type="compositionally biased region" description="Polar residues" evidence="2">
    <location>
        <begin position="411"/>
        <end position="421"/>
    </location>
</feature>
<dbReference type="EMBL" id="CAJVPP010000235">
    <property type="protein sequence ID" value="CAG8459224.1"/>
    <property type="molecule type" value="Genomic_DNA"/>
</dbReference>
<dbReference type="InterPro" id="IPR008828">
    <property type="entry name" value="Sin1/Avo1"/>
</dbReference>
<dbReference type="AlphaFoldDB" id="A0A9N8VLV6"/>
<dbReference type="Proteomes" id="UP000789375">
    <property type="component" value="Unassembled WGS sequence"/>
</dbReference>
<evidence type="ECO:0000259" key="4">
    <source>
        <dbReference type="Pfam" id="PF16979"/>
    </source>
</evidence>
<accession>A0A9N8VLV6</accession>
<evidence type="ECO:0000256" key="2">
    <source>
        <dbReference type="SAM" id="MobiDB-lite"/>
    </source>
</evidence>
<gene>
    <name evidence="6" type="ORF">FMOSSE_LOCUS1949</name>
</gene>
<evidence type="ECO:0000313" key="6">
    <source>
        <dbReference type="EMBL" id="CAG8459224.1"/>
    </source>
</evidence>
<dbReference type="GO" id="GO:0038203">
    <property type="term" value="P:TORC2 signaling"/>
    <property type="evidence" value="ECO:0007669"/>
    <property type="project" value="TreeGrafter"/>
</dbReference>
<dbReference type="GO" id="GO:0005737">
    <property type="term" value="C:cytoplasm"/>
    <property type="evidence" value="ECO:0007669"/>
    <property type="project" value="TreeGrafter"/>
</dbReference>
<dbReference type="InterPro" id="IPR011993">
    <property type="entry name" value="PH-like_dom_sf"/>
</dbReference>
<dbReference type="Gene3D" id="3.10.20.90">
    <property type="entry name" value="Phosphatidylinositol 3-kinase Catalytic Subunit, Chain A, domain 1"/>
    <property type="match status" value="1"/>
</dbReference>
<feature type="domain" description="SIN1-type PH" evidence="4">
    <location>
        <begin position="568"/>
        <end position="667"/>
    </location>
</feature>
<sequence length="682" mass="75764">MSLLNDPDYIIHQLRIGYLRRVGDRFGERVITFNPTVLSNDYIKTAASSYPEMLACHSPNISMLGNDYFSSKSIVGGAASSPLSGDRHKTMYHSNRNMDTNLTQVSKEDSSFNNENGDSDEDIDVDDEDSSKQQQPLFTKLRLPKQIVAPPPVFVTSPSKPPTSRPSLVAQSFSPGGDALKTSPDSILGISSTEQTPQLSPTTSAESDRVLAAERRGSEASLLTTDGTDIPSSPPPRPSLSAAEERKFLPDPQKIIPKPKPFSALTALIAEKKSKLDNPFVEEYSFFAGKGDLNPLTLKIFLPFSNKPLQPLVVVVKRDASVEEVIGYTLYQYWDEKREPALESKLCDVLQWTMRIVEDDGEIDYDFPVPDRTRKISKFATDQFALCKANPNQVKQNEAVSAKTRQPPKESLSNPSIKSNGTTVHAASSTTTVTSSTSAAVSTIDLTNQIFLRIRLTPNSEVAHTTTINVSADMHFYEVLEMVCRKRKLDPKDYTFKIADTNNYINLEKTVESIGNSQELSLVPKQSVSSSSNTAESPTSPTTPKGTKRRITEPPQPQYVSSNEYMSVYKKYTVNRKIPMFVGRHERVLAIDGDYIHIMPSETRTMFESMKTSSYHITNVLSCKTNKKAPLNFKLEIYRDSGTKTYDFEAESAKLATEICQKVKFLVGLYSDKSGIKTNLKS</sequence>
<dbReference type="Pfam" id="PF16978">
    <property type="entry name" value="CRIM"/>
    <property type="match status" value="1"/>
</dbReference>
<dbReference type="Gene3D" id="2.30.29.30">
    <property type="entry name" value="Pleckstrin-homology domain (PH domain)/Phosphotyrosine-binding domain (PTB)"/>
    <property type="match status" value="1"/>
</dbReference>
<comment type="caution">
    <text evidence="6">The sequence shown here is derived from an EMBL/GenBank/DDBJ whole genome shotgun (WGS) entry which is preliminary data.</text>
</comment>
<evidence type="ECO:0000259" key="5">
    <source>
        <dbReference type="Pfam" id="PF23164"/>
    </source>
</evidence>
<feature type="domain" description="CRIM" evidence="3">
    <location>
        <begin position="263"/>
        <end position="398"/>
    </location>
</feature>
<feature type="domain" description="AVO1/Sin1 ubiquitin-like" evidence="5">
    <location>
        <begin position="449"/>
        <end position="528"/>
    </location>
</feature>
<feature type="compositionally biased region" description="Polar residues" evidence="2">
    <location>
        <begin position="106"/>
        <end position="116"/>
    </location>
</feature>
<dbReference type="InterPro" id="IPR031567">
    <property type="entry name" value="CRIM_dom"/>
</dbReference>
<feature type="region of interest" description="Disordered" evidence="2">
    <location>
        <begin position="522"/>
        <end position="559"/>
    </location>
</feature>
<dbReference type="GO" id="GO:0031932">
    <property type="term" value="C:TORC2 complex"/>
    <property type="evidence" value="ECO:0007669"/>
    <property type="project" value="InterPro"/>
</dbReference>
<keyword evidence="7" id="KW-1185">Reference proteome</keyword>
<dbReference type="Pfam" id="PF23164">
    <property type="entry name" value="UBL_AVO1"/>
    <property type="match status" value="1"/>
</dbReference>
<dbReference type="InterPro" id="IPR056385">
    <property type="entry name" value="UBL_AVO1/Sin1"/>
</dbReference>
<name>A0A9N8VLV6_FUNMO</name>
<evidence type="ECO:0000256" key="1">
    <source>
        <dbReference type="ARBA" id="ARBA00009407"/>
    </source>
</evidence>
<feature type="compositionally biased region" description="Basic and acidic residues" evidence="2">
    <location>
        <begin position="206"/>
        <end position="218"/>
    </location>
</feature>
<comment type="similarity">
    <text evidence="1">Belongs to the SIN1 family.</text>
</comment>
<dbReference type="Pfam" id="PF16979">
    <property type="entry name" value="SIN1_PH"/>
    <property type="match status" value="1"/>
</dbReference>
<feature type="compositionally biased region" description="Low complexity" evidence="2">
    <location>
        <begin position="422"/>
        <end position="432"/>
    </location>
</feature>
<feature type="region of interest" description="Disordered" evidence="2">
    <location>
        <begin position="106"/>
        <end position="242"/>
    </location>
</feature>
<evidence type="ECO:0000313" key="7">
    <source>
        <dbReference type="Proteomes" id="UP000789375"/>
    </source>
</evidence>
<dbReference type="GO" id="GO:0005546">
    <property type="term" value="F:phosphatidylinositol-4,5-bisphosphate binding"/>
    <property type="evidence" value="ECO:0007669"/>
    <property type="project" value="TreeGrafter"/>
</dbReference>
<evidence type="ECO:0000259" key="3">
    <source>
        <dbReference type="Pfam" id="PF16978"/>
    </source>
</evidence>
<proteinExistence type="inferred from homology"/>
<dbReference type="PANTHER" id="PTHR13335">
    <property type="entry name" value="TARGET OF RAPAMYCIN COMPLEX 2 SUBUNIT MAPKAP1"/>
    <property type="match status" value="1"/>
</dbReference>
<organism evidence="6 7">
    <name type="scientific">Funneliformis mosseae</name>
    <name type="common">Endomycorrhizal fungus</name>
    <name type="synonym">Glomus mosseae</name>
    <dbReference type="NCBI Taxonomy" id="27381"/>
    <lineage>
        <taxon>Eukaryota</taxon>
        <taxon>Fungi</taxon>
        <taxon>Fungi incertae sedis</taxon>
        <taxon>Mucoromycota</taxon>
        <taxon>Glomeromycotina</taxon>
        <taxon>Glomeromycetes</taxon>
        <taxon>Glomerales</taxon>
        <taxon>Glomeraceae</taxon>
        <taxon>Funneliformis</taxon>
    </lineage>
</organism>
<feature type="compositionally biased region" description="Low complexity" evidence="2">
    <location>
        <begin position="527"/>
        <end position="544"/>
    </location>
</feature>
<feature type="region of interest" description="Disordered" evidence="2">
    <location>
        <begin position="395"/>
        <end position="432"/>
    </location>
</feature>
<protein>
    <submittedName>
        <fullName evidence="6">5260_t:CDS:1</fullName>
    </submittedName>
</protein>
<feature type="compositionally biased region" description="Pro residues" evidence="2">
    <location>
        <begin position="149"/>
        <end position="164"/>
    </location>
</feature>
<dbReference type="PANTHER" id="PTHR13335:SF1">
    <property type="entry name" value="TARGET OF RAPAMYCIN COMPLEX 2 SUBUNIT MAPKAP1"/>
    <property type="match status" value="1"/>
</dbReference>
<feature type="compositionally biased region" description="Acidic residues" evidence="2">
    <location>
        <begin position="117"/>
        <end position="129"/>
    </location>
</feature>
<reference evidence="6" key="1">
    <citation type="submission" date="2021-06" db="EMBL/GenBank/DDBJ databases">
        <authorList>
            <person name="Kallberg Y."/>
            <person name="Tangrot J."/>
            <person name="Rosling A."/>
        </authorList>
    </citation>
    <scope>NUCLEOTIDE SEQUENCE</scope>
    <source>
        <strain evidence="6">87-6 pot B 2015</strain>
    </source>
</reference>
<feature type="compositionally biased region" description="Polar residues" evidence="2">
    <location>
        <begin position="183"/>
        <end position="205"/>
    </location>
</feature>
<dbReference type="GO" id="GO:0005886">
    <property type="term" value="C:plasma membrane"/>
    <property type="evidence" value="ECO:0007669"/>
    <property type="project" value="TreeGrafter"/>
</dbReference>
<dbReference type="InterPro" id="IPR031313">
    <property type="entry name" value="Sin1_PH_dom"/>
</dbReference>
<feature type="region of interest" description="Disordered" evidence="2">
    <location>
        <begin position="79"/>
        <end position="98"/>
    </location>
</feature>